<dbReference type="EMBL" id="DQ979797">
    <property type="protein sequence ID" value="ABL09302.1"/>
    <property type="molecule type" value="mRNA"/>
</dbReference>
<keyword evidence="4" id="KW-0808">Transferase</keyword>
<dbReference type="SFLD" id="SFLDG01205">
    <property type="entry name" value="AMPS.1"/>
    <property type="match status" value="1"/>
</dbReference>
<dbReference type="PANTHER" id="PTHR11571:SF222">
    <property type="entry name" value="GLUTATHIONE TRANSFERASE"/>
    <property type="match status" value="1"/>
</dbReference>
<feature type="domain" description="GST C-terminal" evidence="7">
    <location>
        <begin position="94"/>
        <end position="225"/>
    </location>
</feature>
<evidence type="ECO:0000313" key="8">
    <source>
        <dbReference type="EMBL" id="ABL09302.1"/>
    </source>
</evidence>
<dbReference type="EC" id="2.5.1.18" evidence="3"/>
<dbReference type="SFLD" id="SFLDS00019">
    <property type="entry name" value="Glutathione_Transferase_(cytos"/>
    <property type="match status" value="1"/>
</dbReference>
<dbReference type="GO" id="GO:0004364">
    <property type="term" value="F:glutathione transferase activity"/>
    <property type="evidence" value="ECO:0007669"/>
    <property type="project" value="UniProtKB-EC"/>
</dbReference>
<comment type="function">
    <text evidence="1">Conjugation of reduced glutathione to a wide number of exogenous and endogenous hydrophobic electrophiles.</text>
</comment>
<dbReference type="InterPro" id="IPR004046">
    <property type="entry name" value="GST_C"/>
</dbReference>
<evidence type="ECO:0000259" key="7">
    <source>
        <dbReference type="PROSITE" id="PS50405"/>
    </source>
</evidence>
<evidence type="ECO:0000256" key="2">
    <source>
        <dbReference type="ARBA" id="ARBA00005861"/>
    </source>
</evidence>
<evidence type="ECO:0000259" key="6">
    <source>
        <dbReference type="PROSITE" id="PS50404"/>
    </source>
</evidence>
<proteinExistence type="evidence at transcript level"/>
<accession>B0KZJ1</accession>
<dbReference type="GO" id="GO:0006749">
    <property type="term" value="P:glutathione metabolic process"/>
    <property type="evidence" value="ECO:0007669"/>
    <property type="project" value="TreeGrafter"/>
</dbReference>
<dbReference type="InterPro" id="IPR050213">
    <property type="entry name" value="GST_superfamily"/>
</dbReference>
<dbReference type="SUPFAM" id="SSF52833">
    <property type="entry name" value="Thioredoxin-like"/>
    <property type="match status" value="1"/>
</dbReference>
<evidence type="ECO:0000256" key="4">
    <source>
        <dbReference type="ARBA" id="ARBA00022679"/>
    </source>
</evidence>
<dbReference type="Gene3D" id="1.20.1050.10">
    <property type="match status" value="1"/>
</dbReference>
<comment type="catalytic activity">
    <reaction evidence="5">
        <text>RX + glutathione = an S-substituted glutathione + a halide anion + H(+)</text>
        <dbReference type="Rhea" id="RHEA:16437"/>
        <dbReference type="ChEBI" id="CHEBI:15378"/>
        <dbReference type="ChEBI" id="CHEBI:16042"/>
        <dbReference type="ChEBI" id="CHEBI:17792"/>
        <dbReference type="ChEBI" id="CHEBI:57925"/>
        <dbReference type="ChEBI" id="CHEBI:90779"/>
        <dbReference type="EC" id="2.5.1.18"/>
    </reaction>
</comment>
<dbReference type="Pfam" id="PF14497">
    <property type="entry name" value="GST_C_3"/>
    <property type="match status" value="1"/>
</dbReference>
<organism evidence="8">
    <name type="scientific">Acarus siro</name>
    <name type="common">Flour mite</name>
    <name type="synonym">Tyroglyphus farinae</name>
    <dbReference type="NCBI Taxonomy" id="66546"/>
    <lineage>
        <taxon>Eukaryota</taxon>
        <taxon>Metazoa</taxon>
        <taxon>Ecdysozoa</taxon>
        <taxon>Arthropoda</taxon>
        <taxon>Chelicerata</taxon>
        <taxon>Arachnida</taxon>
        <taxon>Acari</taxon>
        <taxon>Acariformes</taxon>
        <taxon>Sarcoptiformes</taxon>
        <taxon>Astigmata</taxon>
        <taxon>Acaroidea</taxon>
        <taxon>Acaridae</taxon>
        <taxon>Acarinae</taxon>
        <taxon>Acarus</taxon>
    </lineage>
</organism>
<comment type="similarity">
    <text evidence="2">Belongs to the GST superfamily. Mu family.</text>
</comment>
<evidence type="ECO:0000256" key="3">
    <source>
        <dbReference type="ARBA" id="ARBA00012452"/>
    </source>
</evidence>
<dbReference type="InterPro" id="IPR010987">
    <property type="entry name" value="Glutathione-S-Trfase_C-like"/>
</dbReference>
<evidence type="ECO:0000256" key="5">
    <source>
        <dbReference type="ARBA" id="ARBA00047960"/>
    </source>
</evidence>
<dbReference type="InterPro" id="IPR040079">
    <property type="entry name" value="Glutathione_S-Trfase"/>
</dbReference>
<dbReference type="AlphaFoldDB" id="B0KZJ1"/>
<reference evidence="8" key="1">
    <citation type="submission" date="2006-08" db="EMBL/GenBank/DDBJ databases">
        <title>Effect of polymorphism in group 8 allergen (Acarus siro) on IgE binding.</title>
        <authorList>
            <person name="Tan C.L."/>
            <person name="Chew F.T."/>
        </authorList>
    </citation>
    <scope>NUCLEOTIDE SEQUENCE</scope>
</reference>
<dbReference type="InterPro" id="IPR036249">
    <property type="entry name" value="Thioredoxin-like_sf"/>
</dbReference>
<dbReference type="SFLD" id="SFLDG00363">
    <property type="entry name" value="AMPS_(cytGST):_Alpha-__Mu-__Pi"/>
    <property type="match status" value="1"/>
</dbReference>
<dbReference type="PANTHER" id="PTHR11571">
    <property type="entry name" value="GLUTATHIONE S-TRANSFERASE"/>
    <property type="match status" value="1"/>
</dbReference>
<evidence type="ECO:0000256" key="1">
    <source>
        <dbReference type="ARBA" id="ARBA00003701"/>
    </source>
</evidence>
<dbReference type="Pfam" id="PF02798">
    <property type="entry name" value="GST_N"/>
    <property type="match status" value="1"/>
</dbReference>
<sequence>MSSTLKLAYWNIRGYAEAIRTLLRYTQTPFEDVRHEFGTGDAFPTRDLWFKEKFTHGLDFPNLPYLIDGDFKISQSIAILKYLARQHNLLDSSSPQVLAHQEMLETQLLDIRTRLINALYNTVYPTEEDWQAERGNVLKDLAVWLGQLEAWLAKENKSWLAGDKLTYVDFLAYEILDWYRELIQADCLEPFTLLSAYVARFEELPQLKEYLGSDEYRKAHILSPWARLGYRSEV</sequence>
<name>B0KZJ1_ACASI</name>
<dbReference type="SUPFAM" id="SSF47616">
    <property type="entry name" value="GST C-terminal domain-like"/>
    <property type="match status" value="1"/>
</dbReference>
<dbReference type="Gene3D" id="3.40.30.10">
    <property type="entry name" value="Glutaredoxin"/>
    <property type="match status" value="1"/>
</dbReference>
<dbReference type="PROSITE" id="PS50405">
    <property type="entry name" value="GST_CTER"/>
    <property type="match status" value="1"/>
</dbReference>
<dbReference type="InterPro" id="IPR004045">
    <property type="entry name" value="Glutathione_S-Trfase_N"/>
</dbReference>
<dbReference type="PROSITE" id="PS50404">
    <property type="entry name" value="GST_NTER"/>
    <property type="match status" value="1"/>
</dbReference>
<dbReference type="InterPro" id="IPR036282">
    <property type="entry name" value="Glutathione-S-Trfase_C_sf"/>
</dbReference>
<feature type="domain" description="GST N-terminal" evidence="6">
    <location>
        <begin position="3"/>
        <end position="91"/>
    </location>
</feature>
<protein>
    <recommendedName>
        <fullName evidence="3">glutathione transferase</fullName>
        <ecNumber evidence="3">2.5.1.18</ecNumber>
    </recommendedName>
</protein>